<accession>F6HT19</accession>
<reference evidence="3" key="1">
    <citation type="journal article" date="2007" name="Nature">
        <title>The grapevine genome sequence suggests ancestral hexaploidization in major angiosperm phyla.</title>
        <authorList>
            <consortium name="The French-Italian Public Consortium for Grapevine Genome Characterization."/>
            <person name="Jaillon O."/>
            <person name="Aury J.-M."/>
            <person name="Noel B."/>
            <person name="Policriti A."/>
            <person name="Clepet C."/>
            <person name="Casagrande A."/>
            <person name="Choisne N."/>
            <person name="Aubourg S."/>
            <person name="Vitulo N."/>
            <person name="Jubin C."/>
            <person name="Vezzi A."/>
            <person name="Legeai F."/>
            <person name="Hugueney P."/>
            <person name="Dasilva C."/>
            <person name="Horner D."/>
            <person name="Mica E."/>
            <person name="Jublot D."/>
            <person name="Poulain J."/>
            <person name="Bruyere C."/>
            <person name="Billault A."/>
            <person name="Segurens B."/>
            <person name="Gouyvenoux M."/>
            <person name="Ugarte E."/>
            <person name="Cattonaro F."/>
            <person name="Anthouard V."/>
            <person name="Vico V."/>
            <person name="Del Fabbro C."/>
            <person name="Alaux M."/>
            <person name="Di Gaspero G."/>
            <person name="Dumas V."/>
            <person name="Felice N."/>
            <person name="Paillard S."/>
            <person name="Juman I."/>
            <person name="Moroldo M."/>
            <person name="Scalabrin S."/>
            <person name="Canaguier A."/>
            <person name="Le Clainche I."/>
            <person name="Malacrida G."/>
            <person name="Durand E."/>
            <person name="Pesole G."/>
            <person name="Laucou V."/>
            <person name="Chatelet P."/>
            <person name="Merdinoglu D."/>
            <person name="Delledonne M."/>
            <person name="Pezzotti M."/>
            <person name="Lecharny A."/>
            <person name="Scarpelli C."/>
            <person name="Artiguenave F."/>
            <person name="Pe M.E."/>
            <person name="Valle G."/>
            <person name="Morgante M."/>
            <person name="Caboche M."/>
            <person name="Adam-Blondon A.-F."/>
            <person name="Weissenbach J."/>
            <person name="Quetier F."/>
            <person name="Wincker P."/>
        </authorList>
    </citation>
    <scope>NUCLEOTIDE SEQUENCE [LARGE SCALE GENOMIC DNA]</scope>
    <source>
        <strain evidence="3">cv. Pinot noir / PN40024</strain>
    </source>
</reference>
<dbReference type="HOGENOM" id="CLU_2350950_0_0_1"/>
<evidence type="ECO:0000313" key="3">
    <source>
        <dbReference type="Proteomes" id="UP000009183"/>
    </source>
</evidence>
<proteinExistence type="predicted"/>
<sequence length="97" mass="10113">MDIASVPQVSAAPPASIPSVNGIMNRPTISIGAIPTATVKVEPSTVTSITFGPGFPHIPSIPRAVSQGVPSHQAFASSSFNRLNEYSITLDALKWVN</sequence>
<dbReference type="Proteomes" id="UP000009183">
    <property type="component" value="Chromosome 2"/>
</dbReference>
<evidence type="ECO:0000313" key="2">
    <source>
        <dbReference type="EMBL" id="CCB57829.1"/>
    </source>
</evidence>
<gene>
    <name evidence="2" type="ordered locus">VIT_02s0012g02620</name>
</gene>
<feature type="compositionally biased region" description="Low complexity" evidence="1">
    <location>
        <begin position="1"/>
        <end position="20"/>
    </location>
</feature>
<dbReference type="STRING" id="29760.F6HT19"/>
<feature type="region of interest" description="Disordered" evidence="1">
    <location>
        <begin position="1"/>
        <end position="21"/>
    </location>
</feature>
<keyword evidence="3" id="KW-1185">Reference proteome</keyword>
<dbReference type="PaxDb" id="29760-VIT_02s0012g02620.t01"/>
<organism evidence="2 3">
    <name type="scientific">Vitis vinifera</name>
    <name type="common">Grape</name>
    <dbReference type="NCBI Taxonomy" id="29760"/>
    <lineage>
        <taxon>Eukaryota</taxon>
        <taxon>Viridiplantae</taxon>
        <taxon>Streptophyta</taxon>
        <taxon>Embryophyta</taxon>
        <taxon>Tracheophyta</taxon>
        <taxon>Spermatophyta</taxon>
        <taxon>Magnoliopsida</taxon>
        <taxon>eudicotyledons</taxon>
        <taxon>Gunneridae</taxon>
        <taxon>Pentapetalae</taxon>
        <taxon>rosids</taxon>
        <taxon>Vitales</taxon>
        <taxon>Vitaceae</taxon>
        <taxon>Viteae</taxon>
        <taxon>Vitis</taxon>
    </lineage>
</organism>
<dbReference type="InParanoid" id="F6HT19"/>
<dbReference type="AlphaFoldDB" id="F6HT19"/>
<name>F6HT19_VITVI</name>
<dbReference type="EMBL" id="FN596247">
    <property type="protein sequence ID" value="CCB57829.1"/>
    <property type="molecule type" value="Genomic_DNA"/>
</dbReference>
<evidence type="ECO:0000256" key="1">
    <source>
        <dbReference type="SAM" id="MobiDB-lite"/>
    </source>
</evidence>
<protein>
    <submittedName>
        <fullName evidence="2">Uncharacterized protein</fullName>
    </submittedName>
</protein>